<organism evidence="2 3">
    <name type="scientific">Amniculicola lignicola CBS 123094</name>
    <dbReference type="NCBI Taxonomy" id="1392246"/>
    <lineage>
        <taxon>Eukaryota</taxon>
        <taxon>Fungi</taxon>
        <taxon>Dikarya</taxon>
        <taxon>Ascomycota</taxon>
        <taxon>Pezizomycotina</taxon>
        <taxon>Dothideomycetes</taxon>
        <taxon>Pleosporomycetidae</taxon>
        <taxon>Pleosporales</taxon>
        <taxon>Amniculicolaceae</taxon>
        <taxon>Amniculicola</taxon>
    </lineage>
</organism>
<evidence type="ECO:0000256" key="1">
    <source>
        <dbReference type="SAM" id="SignalP"/>
    </source>
</evidence>
<protein>
    <submittedName>
        <fullName evidence="2">Uncharacterized protein</fullName>
    </submittedName>
</protein>
<dbReference type="EMBL" id="ML977577">
    <property type="protein sequence ID" value="KAF2002569.1"/>
    <property type="molecule type" value="Genomic_DNA"/>
</dbReference>
<evidence type="ECO:0000313" key="2">
    <source>
        <dbReference type="EMBL" id="KAF2002569.1"/>
    </source>
</evidence>
<name>A0A6A5WP76_9PLEO</name>
<sequence>MVSSILKPVGSLALAITMVVAAPTPTPHDGMINLPGYQDVGVVFSGNHYQNHSKALILSSGGNHCYSPNDEAALPDMGVGSAQICKPVWCTLFIGPSCWDSNSKVNLRHVTLIGPGDLPEFKLPNAKFVVKGLSPGRRTLRFQSYTCSSEAPAKKADLEIKLRRRIGFE</sequence>
<evidence type="ECO:0000313" key="3">
    <source>
        <dbReference type="Proteomes" id="UP000799779"/>
    </source>
</evidence>
<proteinExistence type="predicted"/>
<feature type="chain" id="PRO_5025597284" evidence="1">
    <location>
        <begin position="22"/>
        <end position="169"/>
    </location>
</feature>
<accession>A0A6A5WP76</accession>
<gene>
    <name evidence="2" type="ORF">P154DRAFT_618623</name>
</gene>
<reference evidence="2" key="1">
    <citation type="journal article" date="2020" name="Stud. Mycol.">
        <title>101 Dothideomycetes genomes: a test case for predicting lifestyles and emergence of pathogens.</title>
        <authorList>
            <person name="Haridas S."/>
            <person name="Albert R."/>
            <person name="Binder M."/>
            <person name="Bloem J."/>
            <person name="Labutti K."/>
            <person name="Salamov A."/>
            <person name="Andreopoulos B."/>
            <person name="Baker S."/>
            <person name="Barry K."/>
            <person name="Bills G."/>
            <person name="Bluhm B."/>
            <person name="Cannon C."/>
            <person name="Castanera R."/>
            <person name="Culley D."/>
            <person name="Daum C."/>
            <person name="Ezra D."/>
            <person name="Gonzalez J."/>
            <person name="Henrissat B."/>
            <person name="Kuo A."/>
            <person name="Liang C."/>
            <person name="Lipzen A."/>
            <person name="Lutzoni F."/>
            <person name="Magnuson J."/>
            <person name="Mondo S."/>
            <person name="Nolan M."/>
            <person name="Ohm R."/>
            <person name="Pangilinan J."/>
            <person name="Park H.-J."/>
            <person name="Ramirez L."/>
            <person name="Alfaro M."/>
            <person name="Sun H."/>
            <person name="Tritt A."/>
            <person name="Yoshinaga Y."/>
            <person name="Zwiers L.-H."/>
            <person name="Turgeon B."/>
            <person name="Goodwin S."/>
            <person name="Spatafora J."/>
            <person name="Crous P."/>
            <person name="Grigoriev I."/>
        </authorList>
    </citation>
    <scope>NUCLEOTIDE SEQUENCE</scope>
    <source>
        <strain evidence="2">CBS 123094</strain>
    </source>
</reference>
<dbReference type="Proteomes" id="UP000799779">
    <property type="component" value="Unassembled WGS sequence"/>
</dbReference>
<keyword evidence="1" id="KW-0732">Signal</keyword>
<dbReference type="AlphaFoldDB" id="A0A6A5WP76"/>
<keyword evidence="3" id="KW-1185">Reference proteome</keyword>
<feature type="signal peptide" evidence="1">
    <location>
        <begin position="1"/>
        <end position="21"/>
    </location>
</feature>